<dbReference type="GO" id="GO:0003677">
    <property type="term" value="F:DNA binding"/>
    <property type="evidence" value="ECO:0007669"/>
    <property type="project" value="UniProtKB-KW"/>
</dbReference>
<dbReference type="AlphaFoldDB" id="A0A8C0VIN1"/>
<reference evidence="9" key="1">
    <citation type="submission" date="2025-08" db="UniProtKB">
        <authorList>
            <consortium name="Ensembl"/>
        </authorList>
    </citation>
    <scope>IDENTIFICATION</scope>
</reference>
<evidence type="ECO:0000256" key="5">
    <source>
        <dbReference type="PROSITE-ProRule" id="PRU00146"/>
    </source>
</evidence>
<dbReference type="Ensembl" id="ENSCCET00000034014.1">
    <property type="protein sequence ID" value="ENSCCEP00000022390.1"/>
    <property type="gene ID" value="ENSCCEG00000020242.1"/>
</dbReference>
<dbReference type="SUPFAM" id="SSF57903">
    <property type="entry name" value="FYVE/PHD zinc finger"/>
    <property type="match status" value="1"/>
</dbReference>
<dbReference type="InterPro" id="IPR001965">
    <property type="entry name" value="Znf_PHD"/>
</dbReference>
<keyword evidence="4" id="KW-0238">DNA-binding</keyword>
<keyword evidence="1" id="KW-0479">Metal-binding</keyword>
<dbReference type="Pfam" id="PF00628">
    <property type="entry name" value="PHD"/>
    <property type="match status" value="1"/>
</dbReference>
<dbReference type="InterPro" id="IPR043563">
    <property type="entry name" value="Sp110/Sp140/Sp140L-like"/>
</dbReference>
<reference evidence="9" key="2">
    <citation type="submission" date="2025-09" db="UniProtKB">
        <authorList>
            <consortium name="Ensembl"/>
        </authorList>
    </citation>
    <scope>IDENTIFICATION</scope>
</reference>
<evidence type="ECO:0000259" key="8">
    <source>
        <dbReference type="PROSITE" id="PS51414"/>
    </source>
</evidence>
<proteinExistence type="predicted"/>
<evidence type="ECO:0000256" key="6">
    <source>
        <dbReference type="SAM" id="MobiDB-lite"/>
    </source>
</evidence>
<protein>
    <submittedName>
        <fullName evidence="9">Autoimmune regulator</fullName>
    </submittedName>
</protein>
<dbReference type="PRINTS" id="PR01711">
    <property type="entry name" value="AIREGULATOR"/>
</dbReference>
<dbReference type="Proteomes" id="UP000694410">
    <property type="component" value="Unplaced"/>
</dbReference>
<dbReference type="GO" id="GO:0045182">
    <property type="term" value="F:translation regulator activity"/>
    <property type="evidence" value="ECO:0007669"/>
    <property type="project" value="InterPro"/>
</dbReference>
<dbReference type="GO" id="GO:0005737">
    <property type="term" value="C:cytoplasm"/>
    <property type="evidence" value="ECO:0007669"/>
    <property type="project" value="InterPro"/>
</dbReference>
<dbReference type="PROSITE" id="PS50016">
    <property type="entry name" value="ZF_PHD_2"/>
    <property type="match status" value="1"/>
</dbReference>
<dbReference type="Gene3D" id="3.30.40.10">
    <property type="entry name" value="Zinc/RING finger domain, C3HC4 (zinc finger)"/>
    <property type="match status" value="1"/>
</dbReference>
<dbReference type="PROSITE" id="PS01359">
    <property type="entry name" value="ZF_PHD_1"/>
    <property type="match status" value="1"/>
</dbReference>
<dbReference type="InterPro" id="IPR011011">
    <property type="entry name" value="Znf_FYVE_PHD"/>
</dbReference>
<dbReference type="CDD" id="cd15539">
    <property type="entry name" value="PHD1_AIRE"/>
    <property type="match status" value="1"/>
</dbReference>
<keyword evidence="3" id="KW-0862">Zinc</keyword>
<evidence type="ECO:0000313" key="10">
    <source>
        <dbReference type="Proteomes" id="UP000694410"/>
    </source>
</evidence>
<feature type="domain" description="PHD-type" evidence="7">
    <location>
        <begin position="278"/>
        <end position="325"/>
    </location>
</feature>
<dbReference type="SMART" id="SM00249">
    <property type="entry name" value="PHD"/>
    <property type="match status" value="1"/>
</dbReference>
<feature type="region of interest" description="Disordered" evidence="6">
    <location>
        <begin position="110"/>
        <end position="164"/>
    </location>
</feature>
<evidence type="ECO:0000313" key="9">
    <source>
        <dbReference type="Ensembl" id="ENSCCEP00000022390.1"/>
    </source>
</evidence>
<dbReference type="InterPro" id="IPR008087">
    <property type="entry name" value="AIRE"/>
</dbReference>
<keyword evidence="10" id="KW-1185">Reference proteome</keyword>
<evidence type="ECO:0000256" key="2">
    <source>
        <dbReference type="ARBA" id="ARBA00022771"/>
    </source>
</evidence>
<dbReference type="Pfam" id="PF03172">
    <property type="entry name" value="HSR"/>
    <property type="match status" value="1"/>
</dbReference>
<sequence>MAGPGSDGDLRRLLKLHRTEIAMAVDDVFPLLHGLADHDVVPDHIFKETLSRTEREGSHRAFHALLTWLLGRDSAAVRDFWAVLFKDYNLERYSRLRPLRGAFPREVELGRQRRGRRFSPSPTAPAPHRPQGKRKAPEERDKARAAQSAPRHSASPGPLMKAKTVKKPEAAPLPAALQAVAASVQRAVAVAGGEVPVSRGAIEGILIKHVLDPRKLWQGVVSAWYHSHGLGVSPSASSASPSPFLCCQQNREPQLHPQGQLPAATVFSQDPVPQQENEDECAACGDGGELICCDGCPRAFHLACLVPPLPHVPSGTWRCGSCVENVTEPGQLLEADLPVERPPEILGEATRDTQLGGVEGSVCSRCCTQIPTARHCPSPNGDPSLSSSLEGSALTVCVTPDGVGGCCCAHPAWAPWTQVAWAPPQQLETNCFQQPRSAQAARNGKMNTGAVPQSTWDGILQWAFQTMARPLAETQGLLA</sequence>
<dbReference type="PANTHER" id="PTHR46386">
    <property type="entry name" value="NUCLEAR BODY PROTEIN SP140"/>
    <property type="match status" value="1"/>
</dbReference>
<evidence type="ECO:0000256" key="4">
    <source>
        <dbReference type="ARBA" id="ARBA00023125"/>
    </source>
</evidence>
<dbReference type="PROSITE" id="PS51414">
    <property type="entry name" value="HSR"/>
    <property type="match status" value="1"/>
</dbReference>
<keyword evidence="2 5" id="KW-0863">Zinc-finger</keyword>
<evidence type="ECO:0000256" key="3">
    <source>
        <dbReference type="ARBA" id="ARBA00022833"/>
    </source>
</evidence>
<gene>
    <name evidence="9" type="primary">AIRE</name>
</gene>
<dbReference type="InterPro" id="IPR019787">
    <property type="entry name" value="Znf_PHD-finger"/>
</dbReference>
<dbReference type="InterPro" id="IPR013083">
    <property type="entry name" value="Znf_RING/FYVE/PHD"/>
</dbReference>
<dbReference type="GO" id="GO:0005634">
    <property type="term" value="C:nucleus"/>
    <property type="evidence" value="ECO:0007669"/>
    <property type="project" value="InterPro"/>
</dbReference>
<dbReference type="GO" id="GO:0008270">
    <property type="term" value="F:zinc ion binding"/>
    <property type="evidence" value="ECO:0007669"/>
    <property type="project" value="UniProtKB-KW"/>
</dbReference>
<accession>A0A8C0VIN1</accession>
<evidence type="ECO:0000259" key="7">
    <source>
        <dbReference type="PROSITE" id="PS50016"/>
    </source>
</evidence>
<organism evidence="9 10">
    <name type="scientific">Cyanistes caeruleus</name>
    <name type="common">Eurasian blue tit</name>
    <name type="synonym">Parus caeruleus</name>
    <dbReference type="NCBI Taxonomy" id="156563"/>
    <lineage>
        <taxon>Eukaryota</taxon>
        <taxon>Metazoa</taxon>
        <taxon>Chordata</taxon>
        <taxon>Craniata</taxon>
        <taxon>Vertebrata</taxon>
        <taxon>Euteleostomi</taxon>
        <taxon>Archelosauria</taxon>
        <taxon>Archosauria</taxon>
        <taxon>Dinosauria</taxon>
        <taxon>Saurischia</taxon>
        <taxon>Theropoda</taxon>
        <taxon>Coelurosauria</taxon>
        <taxon>Aves</taxon>
        <taxon>Neognathae</taxon>
        <taxon>Neoaves</taxon>
        <taxon>Telluraves</taxon>
        <taxon>Australaves</taxon>
        <taxon>Passeriformes</taxon>
        <taxon>Paridae</taxon>
        <taxon>Cyanistes</taxon>
    </lineage>
</organism>
<dbReference type="InterPro" id="IPR019786">
    <property type="entry name" value="Zinc_finger_PHD-type_CS"/>
</dbReference>
<evidence type="ECO:0000256" key="1">
    <source>
        <dbReference type="ARBA" id="ARBA00022723"/>
    </source>
</evidence>
<feature type="compositionally biased region" description="Basic and acidic residues" evidence="6">
    <location>
        <begin position="135"/>
        <end position="144"/>
    </location>
</feature>
<dbReference type="GO" id="GO:0000981">
    <property type="term" value="F:DNA-binding transcription factor activity, RNA polymerase II-specific"/>
    <property type="evidence" value="ECO:0007669"/>
    <property type="project" value="TreeGrafter"/>
</dbReference>
<dbReference type="InterPro" id="IPR004865">
    <property type="entry name" value="HSR_dom"/>
</dbReference>
<feature type="domain" description="HSR" evidence="8">
    <location>
        <begin position="1"/>
        <end position="108"/>
    </location>
</feature>
<dbReference type="GO" id="GO:0006959">
    <property type="term" value="P:humoral immune response"/>
    <property type="evidence" value="ECO:0007669"/>
    <property type="project" value="InterPro"/>
</dbReference>
<dbReference type="PANTHER" id="PTHR46386:SF11">
    <property type="entry name" value="AUTOIMMUNE REGULATOR"/>
    <property type="match status" value="1"/>
</dbReference>
<name>A0A8C0VIN1_CYACU</name>